<name>A0A1F4XK83_9BACT</name>
<evidence type="ECO:0000313" key="2">
    <source>
        <dbReference type="Proteomes" id="UP000177614"/>
    </source>
</evidence>
<reference evidence="1 2" key="1">
    <citation type="journal article" date="2016" name="Nat. Commun.">
        <title>Thousands of microbial genomes shed light on interconnected biogeochemical processes in an aquifer system.</title>
        <authorList>
            <person name="Anantharaman K."/>
            <person name="Brown C.T."/>
            <person name="Hug L.A."/>
            <person name="Sharon I."/>
            <person name="Castelle C.J."/>
            <person name="Probst A.J."/>
            <person name="Thomas B.C."/>
            <person name="Singh A."/>
            <person name="Wilkins M.J."/>
            <person name="Karaoz U."/>
            <person name="Brodie E.L."/>
            <person name="Williams K.H."/>
            <person name="Hubbard S.S."/>
            <person name="Banfield J.F."/>
        </authorList>
    </citation>
    <scope>NUCLEOTIDE SEQUENCE [LARGE SCALE GENOMIC DNA]</scope>
</reference>
<evidence type="ECO:0008006" key="3">
    <source>
        <dbReference type="Google" id="ProtNLM"/>
    </source>
</evidence>
<dbReference type="Gene3D" id="3.40.50.1820">
    <property type="entry name" value="alpha/beta hydrolase"/>
    <property type="match status" value="1"/>
</dbReference>
<comment type="caution">
    <text evidence="1">The sequence shown here is derived from an EMBL/GenBank/DDBJ whole genome shotgun (WGS) entry which is preliminary data.</text>
</comment>
<proteinExistence type="predicted"/>
<sequence>MFRCAQHDKVEYMNLILLPGNSRKSNEQWIKDVAEAVKDSFTSNYIHTYQHWQEEEGGIDYDMELTSLVEEVKKFDTYAIFAKSAGAILAMIGIDKGLLHPQKCIFTGTAIAFAQSLRIDIEAILQRYQVPTLFIQKTDDPAYPFLDLKDILIKSKTKNYELLEIPGYDHDYNDIAQLKELIVNFLLPPSSS</sequence>
<dbReference type="EMBL" id="MEWR01000011">
    <property type="protein sequence ID" value="OGC82056.1"/>
    <property type="molecule type" value="Genomic_DNA"/>
</dbReference>
<gene>
    <name evidence="1" type="ORF">A2V81_02795</name>
</gene>
<protein>
    <recommendedName>
        <fullName evidence="3">Alpha/beta hydrolase</fullName>
    </recommendedName>
</protein>
<dbReference type="SUPFAM" id="SSF53474">
    <property type="entry name" value="alpha/beta-Hydrolases"/>
    <property type="match status" value="1"/>
</dbReference>
<organism evidence="1 2">
    <name type="scientific">Candidatus Abawacabacteria bacterium RBG_16_42_10</name>
    <dbReference type="NCBI Taxonomy" id="1817814"/>
    <lineage>
        <taxon>Bacteria</taxon>
        <taxon>Candidatus Abawacaibacteriota</taxon>
    </lineage>
</organism>
<dbReference type="Proteomes" id="UP000177614">
    <property type="component" value="Unassembled WGS sequence"/>
</dbReference>
<accession>A0A1F4XK83</accession>
<dbReference type="InterPro" id="IPR029058">
    <property type="entry name" value="AB_hydrolase_fold"/>
</dbReference>
<dbReference type="STRING" id="1817814.A2V81_02795"/>
<evidence type="ECO:0000313" key="1">
    <source>
        <dbReference type="EMBL" id="OGC82056.1"/>
    </source>
</evidence>
<dbReference type="AlphaFoldDB" id="A0A1F4XK83"/>